<gene>
    <name evidence="1" type="ORF">N5C08_17500</name>
</gene>
<protein>
    <submittedName>
        <fullName evidence="1">Uncharacterized protein</fullName>
    </submittedName>
</protein>
<evidence type="ECO:0000313" key="1">
    <source>
        <dbReference type="EMBL" id="UXH38756.1"/>
    </source>
</evidence>
<organism evidence="1 2">
    <name type="scientific">Pseudomonas promysalinigenes</name>
    <dbReference type="NCBI Taxonomy" id="485898"/>
    <lineage>
        <taxon>Bacteria</taxon>
        <taxon>Pseudomonadati</taxon>
        <taxon>Pseudomonadota</taxon>
        <taxon>Gammaproteobacteria</taxon>
        <taxon>Pseudomonadales</taxon>
        <taxon>Pseudomonadaceae</taxon>
        <taxon>Pseudomonas</taxon>
    </lineage>
</organism>
<accession>A0ABY6AKD5</accession>
<sequence>MDPEEARDAILRFAEENKKAEQVDHHVKLVPAGILMERYAWKRLDSVSAVRYEFLASADGLCVVIGAERYSSTINCQDGLQGGHSAAATAVKAITRDELGWHASLELAIQAYEEKSKGAL</sequence>
<dbReference type="RefSeq" id="WP_261743878.1">
    <property type="nucleotide sequence ID" value="NZ_CP104557.1"/>
</dbReference>
<reference evidence="1" key="1">
    <citation type="submission" date="2022-09" db="EMBL/GenBank/DDBJ databases">
        <title>Complete genome sequence of Pseudomonas promysalinigenes strain RL-WG26, a newly isolated PGPR with the potential for plant salinity stress alleviation.</title>
        <authorList>
            <person name="Ren L."/>
            <person name="Wang G."/>
            <person name="Hu H."/>
        </authorList>
    </citation>
    <scope>NUCLEOTIDE SEQUENCE</scope>
    <source>
        <strain evidence="1">RL-WG26</strain>
    </source>
</reference>
<dbReference type="EMBL" id="CP104557">
    <property type="protein sequence ID" value="UXH38756.1"/>
    <property type="molecule type" value="Genomic_DNA"/>
</dbReference>
<keyword evidence="2" id="KW-1185">Reference proteome</keyword>
<evidence type="ECO:0000313" key="2">
    <source>
        <dbReference type="Proteomes" id="UP001064504"/>
    </source>
</evidence>
<dbReference type="Proteomes" id="UP001064504">
    <property type="component" value="Chromosome"/>
</dbReference>
<proteinExistence type="predicted"/>
<name>A0ABY6AKD5_9PSED</name>